<accession>A0A0G0SHN8</accession>
<proteinExistence type="predicted"/>
<evidence type="ECO:0000313" key="3">
    <source>
        <dbReference type="Proteomes" id="UP000034539"/>
    </source>
</evidence>
<feature type="compositionally biased region" description="Basic and acidic residues" evidence="1">
    <location>
        <begin position="57"/>
        <end position="70"/>
    </location>
</feature>
<feature type="compositionally biased region" description="Basic and acidic residues" evidence="1">
    <location>
        <begin position="139"/>
        <end position="149"/>
    </location>
</feature>
<evidence type="ECO:0000256" key="1">
    <source>
        <dbReference type="SAM" id="MobiDB-lite"/>
    </source>
</evidence>
<feature type="compositionally biased region" description="Basic and acidic residues" evidence="1">
    <location>
        <begin position="91"/>
        <end position="127"/>
    </location>
</feature>
<dbReference type="AlphaFoldDB" id="A0A0G0SHN8"/>
<name>A0A0G0SHN8_9BACT</name>
<feature type="region of interest" description="Disordered" evidence="1">
    <location>
        <begin position="32"/>
        <end position="149"/>
    </location>
</feature>
<gene>
    <name evidence="2" type="ORF">UT63_C0004G0017</name>
</gene>
<organism evidence="2 3">
    <name type="scientific">Candidatus Gottesmanbacteria bacterium GW2011_GWC2_39_8</name>
    <dbReference type="NCBI Taxonomy" id="1618450"/>
    <lineage>
        <taxon>Bacteria</taxon>
        <taxon>Candidatus Gottesmaniibacteriota</taxon>
    </lineage>
</organism>
<dbReference type="Proteomes" id="UP000034539">
    <property type="component" value="Unassembled WGS sequence"/>
</dbReference>
<reference evidence="2 3" key="1">
    <citation type="journal article" date="2015" name="Nature">
        <title>rRNA introns, odd ribosomes, and small enigmatic genomes across a large radiation of phyla.</title>
        <authorList>
            <person name="Brown C.T."/>
            <person name="Hug L.A."/>
            <person name="Thomas B.C."/>
            <person name="Sharon I."/>
            <person name="Castelle C.J."/>
            <person name="Singh A."/>
            <person name="Wilkins M.J."/>
            <person name="Williams K.H."/>
            <person name="Banfield J.F."/>
        </authorList>
    </citation>
    <scope>NUCLEOTIDE SEQUENCE [LARGE SCALE GENOMIC DNA]</scope>
</reference>
<evidence type="ECO:0000313" key="2">
    <source>
        <dbReference type="EMBL" id="KKR34230.1"/>
    </source>
</evidence>
<sequence length="149" mass="16742">MGIKNIIGGTFEFAGETVKKAAEIPTDVLGGMLEQGLKGQSTQQQKQTDDPSVSPKEYQDKTEDQKRKDEEEANSVRIALGLAKQFTQPTRKKEQTYAEKEALEDREKMAKENKEKEENKDIIEPGVKHTGKRKSHVKTGFEMKDSKTG</sequence>
<protein>
    <submittedName>
        <fullName evidence="2">Uncharacterized protein</fullName>
    </submittedName>
</protein>
<comment type="caution">
    <text evidence="2">The sequence shown here is derived from an EMBL/GenBank/DDBJ whole genome shotgun (WGS) entry which is preliminary data.</text>
</comment>
<dbReference type="EMBL" id="LBXN01000004">
    <property type="protein sequence ID" value="KKR34230.1"/>
    <property type="molecule type" value="Genomic_DNA"/>
</dbReference>